<dbReference type="RefSeq" id="WP_181550399.1">
    <property type="nucleotide sequence ID" value="NZ_JACDUS010000002.1"/>
</dbReference>
<dbReference type="AlphaFoldDB" id="A0A7W0C7T5"/>
<dbReference type="GO" id="GO:0005886">
    <property type="term" value="C:plasma membrane"/>
    <property type="evidence" value="ECO:0007669"/>
    <property type="project" value="UniProtKB-SubCell"/>
</dbReference>
<reference evidence="7 8" key="1">
    <citation type="submission" date="2020-07" db="EMBL/GenBank/DDBJ databases">
        <title>Genomic Encyclopedia of Type Strains, Phase IV (KMG-IV): sequencing the most valuable type-strain genomes for metagenomic binning, comparative biology and taxonomic classification.</title>
        <authorList>
            <person name="Goeker M."/>
        </authorList>
    </citation>
    <scope>NUCLEOTIDE SEQUENCE [LARGE SCALE GENOMIC DNA]</scope>
    <source>
        <strain evidence="7 8">DSM 17721</strain>
    </source>
</reference>
<organism evidence="7 8">
    <name type="scientific">Desulfosalsimonas propionicica</name>
    <dbReference type="NCBI Taxonomy" id="332175"/>
    <lineage>
        <taxon>Bacteria</taxon>
        <taxon>Pseudomonadati</taxon>
        <taxon>Thermodesulfobacteriota</taxon>
        <taxon>Desulfobacteria</taxon>
        <taxon>Desulfobacterales</taxon>
        <taxon>Desulfosalsimonadaceae</taxon>
        <taxon>Desulfosalsimonas</taxon>
    </lineage>
</organism>
<feature type="transmembrane region" description="Helical" evidence="5">
    <location>
        <begin position="282"/>
        <end position="303"/>
    </location>
</feature>
<proteinExistence type="inferred from homology"/>
<dbReference type="GO" id="GO:0005576">
    <property type="term" value="C:extracellular region"/>
    <property type="evidence" value="ECO:0007669"/>
    <property type="project" value="TreeGrafter"/>
</dbReference>
<evidence type="ECO:0000256" key="4">
    <source>
        <dbReference type="ARBA" id="ARBA00023136"/>
    </source>
</evidence>
<accession>A0A7W0C7T5</accession>
<keyword evidence="4 5" id="KW-0472">Membrane</keyword>
<evidence type="ECO:0000256" key="3">
    <source>
        <dbReference type="ARBA" id="ARBA00022989"/>
    </source>
</evidence>
<comment type="subcellular location">
    <subcellularLocation>
        <location evidence="5">Cell membrane</location>
        <topology evidence="5">Multi-pass membrane protein</topology>
    </subcellularLocation>
</comment>
<evidence type="ECO:0000256" key="6">
    <source>
        <dbReference type="SAM" id="MobiDB-lite"/>
    </source>
</evidence>
<keyword evidence="2 5" id="KW-0812">Transmembrane</keyword>
<keyword evidence="1 5" id="KW-1003">Cell membrane</keyword>
<keyword evidence="8" id="KW-1185">Reference proteome</keyword>
<evidence type="ECO:0000256" key="5">
    <source>
        <dbReference type="HAMAP-Rule" id="MF_01600"/>
    </source>
</evidence>
<feature type="transmembrane region" description="Helical" evidence="5">
    <location>
        <begin position="56"/>
        <end position="76"/>
    </location>
</feature>
<comment type="caution">
    <text evidence="7">The sequence shown here is derived from an EMBL/GenBank/DDBJ whole genome shotgun (WGS) entry which is preliminary data.</text>
</comment>
<dbReference type="HAMAP" id="MF_01600">
    <property type="entry name" value="UPF0182"/>
    <property type="match status" value="1"/>
</dbReference>
<feature type="region of interest" description="Disordered" evidence="6">
    <location>
        <begin position="851"/>
        <end position="887"/>
    </location>
</feature>
<dbReference type="Pfam" id="PF03699">
    <property type="entry name" value="UPF0182"/>
    <property type="match status" value="1"/>
</dbReference>
<feature type="transmembrane region" description="Helical" evidence="5">
    <location>
        <begin position="113"/>
        <end position="130"/>
    </location>
</feature>
<dbReference type="Proteomes" id="UP000525298">
    <property type="component" value="Unassembled WGS sequence"/>
</dbReference>
<comment type="similarity">
    <text evidence="5">Belongs to the UPF0182 family.</text>
</comment>
<evidence type="ECO:0000256" key="1">
    <source>
        <dbReference type="ARBA" id="ARBA00022475"/>
    </source>
</evidence>
<dbReference type="PANTHER" id="PTHR39344:SF1">
    <property type="entry name" value="UPF0182 PROTEIN SLL1060"/>
    <property type="match status" value="1"/>
</dbReference>
<name>A0A7W0C7T5_9BACT</name>
<evidence type="ECO:0000256" key="2">
    <source>
        <dbReference type="ARBA" id="ARBA00022692"/>
    </source>
</evidence>
<dbReference type="PANTHER" id="PTHR39344">
    <property type="entry name" value="UPF0182 PROTEIN SLL1060"/>
    <property type="match status" value="1"/>
</dbReference>
<dbReference type="InterPro" id="IPR005372">
    <property type="entry name" value="UPF0182"/>
</dbReference>
<gene>
    <name evidence="7" type="ORF">HNR65_001057</name>
</gene>
<keyword evidence="3 5" id="KW-1133">Transmembrane helix</keyword>
<feature type="transmembrane region" description="Helical" evidence="5">
    <location>
        <begin position="252"/>
        <end position="275"/>
    </location>
</feature>
<feature type="transmembrane region" description="Helical" evidence="5">
    <location>
        <begin position="210"/>
        <end position="232"/>
    </location>
</feature>
<evidence type="ECO:0000313" key="8">
    <source>
        <dbReference type="Proteomes" id="UP000525298"/>
    </source>
</evidence>
<dbReference type="EMBL" id="JACDUS010000002">
    <property type="protein sequence ID" value="MBA2880739.1"/>
    <property type="molecule type" value="Genomic_DNA"/>
</dbReference>
<feature type="transmembrane region" description="Helical" evidence="5">
    <location>
        <begin position="173"/>
        <end position="190"/>
    </location>
</feature>
<sequence>MQKPKPWLLGLLAVLVILAVAYVGFYFLYLDFLVDYWWFDSLGYGWYFFQRISYRYLVFGGVTLFFFLVFFLNFWAASRFLGTSPAEAEKKDKKRTRRYHDMARMFRTGSMKIYTPLSLVLSIFVALPVFEKWEELLFFLFGPKAGTTDPAFGIDVSFYLFSYPIHMLLEQRLLIAVAIVAAASLLLYIIERRMLAKTDQPLARGARIHLNIMALILAVLVGWGFFLKRYGLVFTTEHMPLFYGPGFTEMHITLPLIWAGVICWAAAAAGALYYLNFRRGLFPALGLIAVFAGIFALGNTTFLQGMVEKYIVLPNELSRQTPYIENSIEATLAAYGLSDVTTRQLEVDRIPWGETTDAIRANIENIPVWDRYLLEDVYEQLQSIRPYYNFTGVDVDRYEIDGQLQQVNLAARELKLEKLPGSGKNWINRHLQYTHGYGLAMTPAAQSGEHFMKWLIRGIPPESEFDLEISKPGIYFGQESLEYAIAPNDAGEIDYPDGDSFAATDYAGSTGIEVNSMFRKLLLSIYFKDRNIFFTAKTGKDSKILFRRNIREAVGHLTPYFKLDDDPYLVATEDGMFWFMDAYTRSARYPNSEPFDNEHNYIRNSIKIVMDAYNGTIDYYMADADDPVVQAYDRMYPGLLKPLEEMPENLRAHIRYPRDIFEIQAEIYTKYHQTDPKTFYQEEDLWEFAHQRPEEIREIGSQSMQTYYLTLDLIEEDNHEFMLISPMTPNNRPNLRAMVIAGCDGDRYGKFYVYSFPKGEQVYGPSQISALIDQNTEIAEQFTLWDQVGSEVKRGRMIILPIADVVFYIQPVYMSASSDLKIPQLQRLLVTQGDVVAMDVSLEKAFDQIRERMLSSGHPTQQSPPPSSPDTPAGEPGKTEPAEDETL</sequence>
<protein>
    <recommendedName>
        <fullName evidence="5">UPF0182 protein HNR65_001057</fullName>
    </recommendedName>
</protein>
<evidence type="ECO:0000313" key="7">
    <source>
        <dbReference type="EMBL" id="MBA2880739.1"/>
    </source>
</evidence>
<feature type="transmembrane region" description="Helical" evidence="5">
    <location>
        <begin position="7"/>
        <end position="29"/>
    </location>
</feature>